<dbReference type="EMBL" id="LAZR01016528">
    <property type="protein sequence ID" value="KKM04110.1"/>
    <property type="molecule type" value="Genomic_DNA"/>
</dbReference>
<reference evidence="1" key="1">
    <citation type="journal article" date="2015" name="Nature">
        <title>Complex archaea that bridge the gap between prokaryotes and eukaryotes.</title>
        <authorList>
            <person name="Spang A."/>
            <person name="Saw J.H."/>
            <person name="Jorgensen S.L."/>
            <person name="Zaremba-Niedzwiedzka K."/>
            <person name="Martijn J."/>
            <person name="Lind A.E."/>
            <person name="van Eijk R."/>
            <person name="Schleper C."/>
            <person name="Guy L."/>
            <person name="Ettema T.J."/>
        </authorList>
    </citation>
    <scope>NUCLEOTIDE SEQUENCE</scope>
</reference>
<name>A0A0F9GZ84_9ZZZZ</name>
<evidence type="ECO:0000313" key="1">
    <source>
        <dbReference type="EMBL" id="KKM04110.1"/>
    </source>
</evidence>
<dbReference type="AlphaFoldDB" id="A0A0F9GZ84"/>
<proteinExistence type="predicted"/>
<comment type="caution">
    <text evidence="1">The sequence shown here is derived from an EMBL/GenBank/DDBJ whole genome shotgun (WGS) entry which is preliminary data.</text>
</comment>
<accession>A0A0F9GZ84</accession>
<protein>
    <submittedName>
        <fullName evidence="1">Uncharacterized protein</fullName>
    </submittedName>
</protein>
<organism evidence="1">
    <name type="scientific">marine sediment metagenome</name>
    <dbReference type="NCBI Taxonomy" id="412755"/>
    <lineage>
        <taxon>unclassified sequences</taxon>
        <taxon>metagenomes</taxon>
        <taxon>ecological metagenomes</taxon>
    </lineage>
</organism>
<gene>
    <name evidence="1" type="ORF">LCGC14_1767520</name>
</gene>
<sequence length="52" mass="5710">MIMWNKLRSMPSYLLIFIVGLAIGLAIAMVDPGTEVTAIPDGMICFQEVSHD</sequence>